<evidence type="ECO:0000313" key="1">
    <source>
        <dbReference type="EMBL" id="XAY05244.1"/>
    </source>
</evidence>
<organism evidence="1">
    <name type="scientific">Paraconexibacter sp. AEG42_29</name>
    <dbReference type="NCBI Taxonomy" id="2997339"/>
    <lineage>
        <taxon>Bacteria</taxon>
        <taxon>Bacillati</taxon>
        <taxon>Actinomycetota</taxon>
        <taxon>Thermoleophilia</taxon>
        <taxon>Solirubrobacterales</taxon>
        <taxon>Paraconexibacteraceae</taxon>
        <taxon>Paraconexibacter</taxon>
    </lineage>
</organism>
<dbReference type="InterPro" id="IPR006311">
    <property type="entry name" value="TAT_signal"/>
</dbReference>
<dbReference type="PANTHER" id="PTHR47197">
    <property type="entry name" value="PROTEIN NIRF"/>
    <property type="match status" value="1"/>
</dbReference>
<protein>
    <recommendedName>
        <fullName evidence="2">WD40 repeat domain-containing protein</fullName>
    </recommendedName>
</protein>
<dbReference type="RefSeq" id="WP_354701759.1">
    <property type="nucleotide sequence ID" value="NZ_CP114014.1"/>
</dbReference>
<reference evidence="1" key="1">
    <citation type="submission" date="2022-12" db="EMBL/GenBank/DDBJ databases">
        <title>Paraconexibacter alkalitolerans sp. nov. and Baekduia alba sp. nov., isolated from soil and emended description of the genera Paraconexibacter (Chun et al., 2020) and Baekduia (An et al., 2020).</title>
        <authorList>
            <person name="Vieira S."/>
            <person name="Huber K.J."/>
            <person name="Geppert A."/>
            <person name="Wolf J."/>
            <person name="Neumann-Schaal M."/>
            <person name="Muesken M."/>
            <person name="Overmann J."/>
        </authorList>
    </citation>
    <scope>NUCLEOTIDE SEQUENCE</scope>
    <source>
        <strain evidence="1">AEG42_29</strain>
    </source>
</reference>
<gene>
    <name evidence="1" type="ORF">DSM112329_02089</name>
</gene>
<dbReference type="InterPro" id="IPR051200">
    <property type="entry name" value="Host-pathogen_enzymatic-act"/>
</dbReference>
<dbReference type="PROSITE" id="PS51318">
    <property type="entry name" value="TAT"/>
    <property type="match status" value="1"/>
</dbReference>
<evidence type="ECO:0008006" key="2">
    <source>
        <dbReference type="Google" id="ProtNLM"/>
    </source>
</evidence>
<dbReference type="InterPro" id="IPR015943">
    <property type="entry name" value="WD40/YVTN_repeat-like_dom_sf"/>
</dbReference>
<dbReference type="KEGG" id="parq:DSM112329_02089"/>
<name>A0AAU7AUB4_9ACTN</name>
<dbReference type="InterPro" id="IPR011048">
    <property type="entry name" value="Haem_d1_sf"/>
</dbReference>
<sequence length="330" mass="34223">MSAPTRRDLLVGTGLAVGAGVAARGAVFPGLAAGADLPATTPKATQVTVRRGRAIAVSPRGDRTVVAHDRARTIEVRGPRGRVRLIDVGGQPLEVAIAPSGKLAAVTTASWDHPGLILVDLRTGAVRARVDVGDAPSFVAFTRDGRRILVTGGEQEGRIWIVDARTSTLLTSRPIGLVPRGIAIAGPAPAALAWVALNADSRLVGVDTRTGRVVRVQQTGRLPDHVAASRSGRRLLVTHGGRTADHVSEVDLQTRRTRTRAAGRLPSAVAWTARGQRLVALGGDAAVVVLGARGGPRRLRASGAPRGLAVAGSRAWTVDGLTGAVRRVKP</sequence>
<dbReference type="SUPFAM" id="SSF51004">
    <property type="entry name" value="C-terminal (heme d1) domain of cytochrome cd1-nitrite reductase"/>
    <property type="match status" value="1"/>
</dbReference>
<dbReference type="Gene3D" id="2.130.10.10">
    <property type="entry name" value="YVTN repeat-like/Quinoprotein amine dehydrogenase"/>
    <property type="match status" value="2"/>
</dbReference>
<accession>A0AAU7AUB4</accession>
<dbReference type="AlphaFoldDB" id="A0AAU7AUB4"/>
<dbReference type="PANTHER" id="PTHR47197:SF3">
    <property type="entry name" value="DIHYDRO-HEME D1 DEHYDROGENASE"/>
    <property type="match status" value="1"/>
</dbReference>
<dbReference type="EMBL" id="CP114014">
    <property type="protein sequence ID" value="XAY05244.1"/>
    <property type="molecule type" value="Genomic_DNA"/>
</dbReference>
<proteinExistence type="predicted"/>